<comment type="cofactor">
    <cofactor evidence="14">
        <name>thiamine diphosphate</name>
        <dbReference type="ChEBI" id="CHEBI:58937"/>
    </cofactor>
    <text evidence="14">Binds 1 thiamine pyrophosphate per subunit. During the reaction, the substrate forms a covalent intermediate with the cofactor.</text>
</comment>
<feature type="binding site" evidence="14">
    <location>
        <position position="141"/>
    </location>
    <ligand>
        <name>thiamine diphosphate</name>
        <dbReference type="ChEBI" id="CHEBI:58937"/>
    </ligand>
</feature>
<dbReference type="CDD" id="cd02012">
    <property type="entry name" value="TPP_TK"/>
    <property type="match status" value="1"/>
</dbReference>
<feature type="binding site" evidence="15">
    <location>
        <position position="170"/>
    </location>
    <ligand>
        <name>Mg(2+)</name>
        <dbReference type="ChEBI" id="CHEBI:18420"/>
    </ligand>
</feature>
<dbReference type="GO" id="GO:0009052">
    <property type="term" value="P:pentose-phosphate shunt, non-oxidative branch"/>
    <property type="evidence" value="ECO:0007669"/>
    <property type="project" value="UniProtKB-ARBA"/>
</dbReference>
<dbReference type="NCBIfam" id="TIGR00232">
    <property type="entry name" value="tktlase_bact"/>
    <property type="match status" value="1"/>
</dbReference>
<dbReference type="InterPro" id="IPR055152">
    <property type="entry name" value="Transketolase-like_C_2"/>
</dbReference>
<dbReference type="Proteomes" id="UP000343335">
    <property type="component" value="Unassembled WGS sequence"/>
</dbReference>
<evidence type="ECO:0000313" key="19">
    <source>
        <dbReference type="Proteomes" id="UP000343335"/>
    </source>
</evidence>
<protein>
    <recommendedName>
        <fullName evidence="5 11">Transketolase</fullName>
        <ecNumber evidence="5 11">2.2.1.1</ecNumber>
    </recommendedName>
</protein>
<evidence type="ECO:0000256" key="13">
    <source>
        <dbReference type="PIRSR" id="PIRSR605478-2"/>
    </source>
</evidence>
<dbReference type="InterPro" id="IPR005475">
    <property type="entry name" value="Transketolase-like_Pyr-bd"/>
</dbReference>
<dbReference type="PANTHER" id="PTHR43522:SF2">
    <property type="entry name" value="TRANSKETOLASE 1-RELATED"/>
    <property type="match status" value="1"/>
</dbReference>
<feature type="binding site" evidence="13">
    <location>
        <position position="461"/>
    </location>
    <ligand>
        <name>substrate</name>
    </ligand>
</feature>
<dbReference type="Pfam" id="PF00456">
    <property type="entry name" value="Transketolase_N"/>
    <property type="match status" value="1"/>
</dbReference>
<dbReference type="InterPro" id="IPR005478">
    <property type="entry name" value="Transketolase_bac-like"/>
</dbReference>
<dbReference type="SMART" id="SM00861">
    <property type="entry name" value="Transket_pyr"/>
    <property type="match status" value="1"/>
</dbReference>
<dbReference type="FunFam" id="3.40.50.920:FF:000003">
    <property type="entry name" value="Transketolase"/>
    <property type="match status" value="1"/>
</dbReference>
<dbReference type="InterPro" id="IPR029061">
    <property type="entry name" value="THDP-binding"/>
</dbReference>
<dbReference type="InterPro" id="IPR009014">
    <property type="entry name" value="Transketo_C/PFOR_II"/>
</dbReference>
<feature type="binding site" evidence="13">
    <location>
        <position position="457"/>
    </location>
    <ligand>
        <name>substrate</name>
    </ligand>
</feature>
<dbReference type="AlphaFoldDB" id="A0A5E4Z3F9"/>
<feature type="site" description="Important for catalytic activity" evidence="16">
    <location>
        <position position="245"/>
    </location>
</feature>
<dbReference type="InterPro" id="IPR005474">
    <property type="entry name" value="Transketolase_N"/>
</dbReference>
<keyword evidence="6 18" id="KW-0808">Transferase</keyword>
<evidence type="ECO:0000256" key="2">
    <source>
        <dbReference type="ARBA" id="ARBA00001941"/>
    </source>
</evidence>
<feature type="active site" description="Proton donor" evidence="12">
    <location>
        <position position="399"/>
    </location>
</feature>
<evidence type="ECO:0000256" key="6">
    <source>
        <dbReference type="ARBA" id="ARBA00022679"/>
    </source>
</evidence>
<feature type="binding site" evidence="14">
    <location>
        <position position="425"/>
    </location>
    <ligand>
        <name>thiamine diphosphate</name>
        <dbReference type="ChEBI" id="CHEBI:58937"/>
    </ligand>
</feature>
<comment type="cofactor">
    <cofactor evidence="1">
        <name>Ca(2+)</name>
        <dbReference type="ChEBI" id="CHEBI:29108"/>
    </cofactor>
</comment>
<keyword evidence="9 14" id="KW-0786">Thiamine pyrophosphate</keyword>
<reference evidence="18 19" key="1">
    <citation type="submission" date="2019-08" db="EMBL/GenBank/DDBJ databases">
        <authorList>
            <person name="Peeters C."/>
        </authorList>
    </citation>
    <scope>NUCLEOTIDE SEQUENCE [LARGE SCALE GENOMIC DNA]</scope>
    <source>
        <strain evidence="18 19">LMG 31010</strain>
    </source>
</reference>
<dbReference type="GO" id="GO:0004802">
    <property type="term" value="F:transketolase activity"/>
    <property type="evidence" value="ECO:0007669"/>
    <property type="project" value="UniProtKB-UniRule"/>
</dbReference>
<evidence type="ECO:0000256" key="1">
    <source>
        <dbReference type="ARBA" id="ARBA00001913"/>
    </source>
</evidence>
<dbReference type="SUPFAM" id="SSF52518">
    <property type="entry name" value="Thiamin diphosphate-binding fold (THDP-binding)"/>
    <property type="match status" value="2"/>
</dbReference>
<comment type="subunit">
    <text evidence="4">Homodimer.</text>
</comment>
<feature type="binding site" evidence="14">
    <location>
        <position position="245"/>
    </location>
    <ligand>
        <name>thiamine diphosphate</name>
        <dbReference type="ChEBI" id="CHEBI:58937"/>
    </ligand>
</feature>
<dbReference type="Pfam" id="PF02779">
    <property type="entry name" value="Transket_pyr"/>
    <property type="match status" value="1"/>
</dbReference>
<feature type="binding site" evidence="13">
    <location>
        <position position="245"/>
    </location>
    <ligand>
        <name>substrate</name>
    </ligand>
</feature>
<keyword evidence="7 15" id="KW-0479">Metal-binding</keyword>
<comment type="cofactor">
    <cofactor evidence="15">
        <name>Mg(2+)</name>
        <dbReference type="ChEBI" id="CHEBI:18420"/>
    </cofactor>
    <text evidence="15">Binds 1 Mg(2+) ion per subunit. Can also utilize other divalent metal cations, such as Ca(2+), Mn(2+) and Co(2+).</text>
</comment>
<feature type="binding site" evidence="15">
    <location>
        <position position="140"/>
    </location>
    <ligand>
        <name>Mg(2+)</name>
        <dbReference type="ChEBI" id="CHEBI:18420"/>
    </ligand>
</feature>
<feature type="binding site" evidence="13">
    <location>
        <position position="11"/>
    </location>
    <ligand>
        <name>substrate</name>
    </ligand>
</feature>
<dbReference type="Pfam" id="PF22613">
    <property type="entry name" value="Transketolase_C_1"/>
    <property type="match status" value="1"/>
</dbReference>
<feature type="binding site" evidence="13">
    <location>
        <position position="342"/>
    </location>
    <ligand>
        <name>substrate</name>
    </ligand>
</feature>
<dbReference type="GO" id="GO:0046872">
    <property type="term" value="F:metal ion binding"/>
    <property type="evidence" value="ECO:0007669"/>
    <property type="project" value="UniProtKB-KW"/>
</dbReference>
<proteinExistence type="inferred from homology"/>
<dbReference type="Gene3D" id="3.40.50.920">
    <property type="match status" value="1"/>
</dbReference>
<dbReference type="GO" id="GO:0005829">
    <property type="term" value="C:cytosol"/>
    <property type="evidence" value="ECO:0007669"/>
    <property type="project" value="TreeGrafter"/>
</dbReference>
<gene>
    <name evidence="18" type="ORF">PCO31010_04961</name>
</gene>
<evidence type="ECO:0000256" key="15">
    <source>
        <dbReference type="PIRSR" id="PIRSR605478-4"/>
    </source>
</evidence>
<evidence type="ECO:0000256" key="7">
    <source>
        <dbReference type="ARBA" id="ARBA00022723"/>
    </source>
</evidence>
<evidence type="ECO:0000256" key="4">
    <source>
        <dbReference type="ARBA" id="ARBA00011738"/>
    </source>
</evidence>
<feature type="binding site" evidence="13">
    <location>
        <position position="508"/>
    </location>
    <ligand>
        <name>substrate</name>
    </ligand>
</feature>
<evidence type="ECO:0000256" key="16">
    <source>
        <dbReference type="PIRSR" id="PIRSR605478-5"/>
    </source>
</evidence>
<organism evidence="18 19">
    <name type="scientific">Pandoraea commovens</name>
    <dbReference type="NCBI Taxonomy" id="2508289"/>
    <lineage>
        <taxon>Bacteria</taxon>
        <taxon>Pseudomonadati</taxon>
        <taxon>Pseudomonadota</taxon>
        <taxon>Betaproteobacteria</taxon>
        <taxon>Burkholderiales</taxon>
        <taxon>Burkholderiaceae</taxon>
        <taxon>Pandoraea</taxon>
    </lineage>
</organism>
<evidence type="ECO:0000313" key="18">
    <source>
        <dbReference type="EMBL" id="VVE54870.1"/>
    </source>
</evidence>
<feature type="site" description="Important for catalytic activity" evidence="16">
    <location>
        <position position="11"/>
    </location>
</feature>
<evidence type="ECO:0000256" key="10">
    <source>
        <dbReference type="ARBA" id="ARBA00049473"/>
    </source>
</evidence>
<dbReference type="EMBL" id="CABPSA010000012">
    <property type="protein sequence ID" value="VVE54870.1"/>
    <property type="molecule type" value="Genomic_DNA"/>
</dbReference>
<evidence type="ECO:0000256" key="3">
    <source>
        <dbReference type="ARBA" id="ARBA00007131"/>
    </source>
</evidence>
<accession>A0A5E4Z3F9</accession>
<comment type="similarity">
    <text evidence="3">Belongs to the transketolase family.</text>
</comment>
<feature type="binding site" evidence="15">
    <location>
        <position position="172"/>
    </location>
    <ligand>
        <name>Mg(2+)</name>
        <dbReference type="ChEBI" id="CHEBI:18420"/>
    </ligand>
</feature>
<evidence type="ECO:0000259" key="17">
    <source>
        <dbReference type="SMART" id="SM00861"/>
    </source>
</evidence>
<keyword evidence="8 15" id="KW-0460">Magnesium</keyword>
<name>A0A5E4Z3F9_9BURK</name>
<evidence type="ECO:0000256" key="12">
    <source>
        <dbReference type="PIRSR" id="PIRSR605478-1"/>
    </source>
</evidence>
<dbReference type="FunFam" id="3.40.50.970:FF:000004">
    <property type="entry name" value="Transketolase"/>
    <property type="match status" value="1"/>
</dbReference>
<feature type="binding site" evidence="14">
    <location>
        <begin position="99"/>
        <end position="101"/>
    </location>
    <ligand>
        <name>thiamine diphosphate</name>
        <dbReference type="ChEBI" id="CHEBI:58937"/>
    </ligand>
</feature>
<evidence type="ECO:0000256" key="5">
    <source>
        <dbReference type="ARBA" id="ARBA00013152"/>
    </source>
</evidence>
<dbReference type="EC" id="2.2.1.1" evidence="5 11"/>
<evidence type="ECO:0000256" key="8">
    <source>
        <dbReference type="ARBA" id="ARBA00022842"/>
    </source>
</evidence>
<comment type="cofactor">
    <cofactor evidence="2">
        <name>Co(2+)</name>
        <dbReference type="ChEBI" id="CHEBI:48828"/>
    </cofactor>
</comment>
<evidence type="ECO:0000256" key="11">
    <source>
        <dbReference type="NCBIfam" id="TIGR00232"/>
    </source>
</evidence>
<evidence type="ECO:0000256" key="14">
    <source>
        <dbReference type="PIRSR" id="PIRSR605478-3"/>
    </source>
</evidence>
<feature type="binding site" evidence="13">
    <location>
        <position position="369"/>
    </location>
    <ligand>
        <name>substrate</name>
    </ligand>
</feature>
<feature type="binding site" evidence="14">
    <location>
        <position position="51"/>
    </location>
    <ligand>
        <name>thiamine diphosphate</name>
        <dbReference type="ChEBI" id="CHEBI:58937"/>
    </ligand>
</feature>
<feature type="domain" description="Transketolase-like pyrimidine-binding" evidence="17">
    <location>
        <begin position="339"/>
        <end position="513"/>
    </location>
</feature>
<feature type="binding site" evidence="13">
    <location>
        <position position="449"/>
    </location>
    <ligand>
        <name>substrate</name>
    </ligand>
</feature>
<evidence type="ECO:0000256" key="9">
    <source>
        <dbReference type="ARBA" id="ARBA00023052"/>
    </source>
</evidence>
<sequence>MDAVQQANSGHPGAPMGMADIAVALWGRHLKHNPTNPHWADRDRFVLSNGHGSMLIYSLLHLTGYDLPIEELKHFRQLHSKTPGHPEVGITPGVETTTGPLGQGITNAVGFALAEALLAKEFNRPGNDIVDHYTYAFLGDGCLMEGISHEACSLAGTLRLNKLIALYDDNGISIDGDVEYWFADDTPKRFEAYGWNVIRGIDGHNADAVDAAIAQAKKSDRPTLICCKTLIGKGAPNKEGGHDVHGAPLGADEIAATRAALGWNLPPFEVPADVYAAWDAKAAGQKAEAAWNERFAAYRGQFPAEAAEFERRMKGELPGDFKAAAAALIAKTNEKAETVATRKASQLAIEGLAAVLPEFLGGSADLTGSNLTNWKASKAVRANADGVQFGNHINYGVREFGMSAIMNGIALHGGYIPFGGTFLTFSDYSRNALRMAALMKLRSIFVFTHDSIGLGEDGPTHQSIEHVSSLRLIPQMDLWRPCDTTETAAAWVAAVERHDGPSSLVLSRQNLPFVSRSDAQIADIRRGGYVLRDVANPQIILIATGSEMDLALKGAEALAAEGIAARVVSMPSTNVFDRQDKAYRESVLPRGVPRVAVEAGVTAFWHKYVGLEGGVVGIDTFGESAPAGVLFKHFGFTVDHVVATAKSVLG</sequence>
<dbReference type="Gene3D" id="3.40.50.970">
    <property type="match status" value="2"/>
</dbReference>
<dbReference type="SUPFAM" id="SSF52922">
    <property type="entry name" value="TK C-terminal domain-like"/>
    <property type="match status" value="1"/>
</dbReference>
<comment type="catalytic activity">
    <reaction evidence="10">
        <text>D-sedoheptulose 7-phosphate + D-glyceraldehyde 3-phosphate = aldehydo-D-ribose 5-phosphate + D-xylulose 5-phosphate</text>
        <dbReference type="Rhea" id="RHEA:10508"/>
        <dbReference type="ChEBI" id="CHEBI:57483"/>
        <dbReference type="ChEBI" id="CHEBI:57737"/>
        <dbReference type="ChEBI" id="CHEBI:58273"/>
        <dbReference type="ChEBI" id="CHEBI:59776"/>
        <dbReference type="EC" id="2.2.1.1"/>
    </reaction>
</comment>
<dbReference type="FunFam" id="3.40.50.970:FF:000003">
    <property type="entry name" value="Transketolase"/>
    <property type="match status" value="1"/>
</dbReference>
<dbReference type="PANTHER" id="PTHR43522">
    <property type="entry name" value="TRANSKETOLASE"/>
    <property type="match status" value="1"/>
</dbReference>
<dbReference type="InterPro" id="IPR033247">
    <property type="entry name" value="Transketolase_fam"/>
</dbReference>
<dbReference type="CDD" id="cd07033">
    <property type="entry name" value="TPP_PYR_DXS_TK_like"/>
    <property type="match status" value="1"/>
</dbReference>
<feature type="binding site" evidence="14">
    <location>
        <position position="170"/>
    </location>
    <ligand>
        <name>thiamine diphosphate</name>
        <dbReference type="ChEBI" id="CHEBI:58937"/>
    </ligand>
</feature>